<evidence type="ECO:0000313" key="2">
    <source>
        <dbReference type="EMBL" id="MCZ8537706.1"/>
    </source>
</evidence>
<proteinExistence type="predicted"/>
<dbReference type="GO" id="GO:0009055">
    <property type="term" value="F:electron transfer activity"/>
    <property type="evidence" value="ECO:0007669"/>
    <property type="project" value="TreeGrafter"/>
</dbReference>
<organism evidence="2 3">
    <name type="scientific">Paenisporosarcina quisquiliarum</name>
    <dbReference type="NCBI Taxonomy" id="365346"/>
    <lineage>
        <taxon>Bacteria</taxon>
        <taxon>Bacillati</taxon>
        <taxon>Bacillota</taxon>
        <taxon>Bacilli</taxon>
        <taxon>Bacillales</taxon>
        <taxon>Caryophanaceae</taxon>
        <taxon>Paenisporosarcina</taxon>
    </lineage>
</organism>
<protein>
    <submittedName>
        <fullName evidence="2">Glutaredoxin family protein</fullName>
    </submittedName>
</protein>
<dbReference type="AlphaFoldDB" id="A0A9X3RDM8"/>
<dbReference type="PANTHER" id="PTHR34386">
    <property type="entry name" value="GLUTAREDOXIN"/>
    <property type="match status" value="1"/>
</dbReference>
<keyword evidence="3" id="KW-1185">Reference proteome</keyword>
<comment type="caution">
    <text evidence="2">The sequence shown here is derived from an EMBL/GenBank/DDBJ whole genome shotgun (WGS) entry which is preliminary data.</text>
</comment>
<dbReference type="EMBL" id="JAMKBJ010000009">
    <property type="protein sequence ID" value="MCZ8537706.1"/>
    <property type="molecule type" value="Genomic_DNA"/>
</dbReference>
<evidence type="ECO:0000259" key="1">
    <source>
        <dbReference type="Pfam" id="PF00462"/>
    </source>
</evidence>
<evidence type="ECO:0000313" key="3">
    <source>
        <dbReference type="Proteomes" id="UP001152173"/>
    </source>
</evidence>
<dbReference type="CDD" id="cd02976">
    <property type="entry name" value="NrdH"/>
    <property type="match status" value="1"/>
</dbReference>
<reference evidence="2" key="1">
    <citation type="submission" date="2022-05" db="EMBL/GenBank/DDBJ databases">
        <authorList>
            <person name="Colautti A."/>
            <person name="Iacumin L."/>
        </authorList>
    </citation>
    <scope>NUCLEOTIDE SEQUENCE</scope>
    <source>
        <strain evidence="2">SK 55</strain>
    </source>
</reference>
<dbReference type="GO" id="GO:0045454">
    <property type="term" value="P:cell redox homeostasis"/>
    <property type="evidence" value="ECO:0007669"/>
    <property type="project" value="TreeGrafter"/>
</dbReference>
<gene>
    <name evidence="2" type="ORF">M9R32_10980</name>
</gene>
<dbReference type="Pfam" id="PF00462">
    <property type="entry name" value="Glutaredoxin"/>
    <property type="match status" value="1"/>
</dbReference>
<dbReference type="Proteomes" id="UP001152173">
    <property type="component" value="Unassembled WGS sequence"/>
</dbReference>
<dbReference type="InterPro" id="IPR051548">
    <property type="entry name" value="Grx-like_ET"/>
</dbReference>
<dbReference type="Gene3D" id="3.40.30.10">
    <property type="entry name" value="Glutaredoxin"/>
    <property type="match status" value="1"/>
</dbReference>
<accession>A0A9X3RDM8</accession>
<dbReference type="PANTHER" id="PTHR34386:SF1">
    <property type="entry name" value="GLUTAREDOXIN-LIKE PROTEIN NRDH"/>
    <property type="match status" value="1"/>
</dbReference>
<dbReference type="RefSeq" id="WP_269926775.1">
    <property type="nucleotide sequence ID" value="NZ_JAMKBJ010000009.1"/>
</dbReference>
<feature type="domain" description="Glutaredoxin" evidence="1">
    <location>
        <begin position="8"/>
        <end position="58"/>
    </location>
</feature>
<dbReference type="InterPro" id="IPR036249">
    <property type="entry name" value="Thioredoxin-like_sf"/>
</dbReference>
<dbReference type="SUPFAM" id="SSF52833">
    <property type="entry name" value="Thioredoxin-like"/>
    <property type="match status" value="1"/>
</dbReference>
<dbReference type="InterPro" id="IPR002109">
    <property type="entry name" value="Glutaredoxin"/>
</dbReference>
<sequence>MDAKMELVLYTRPTCSDCQDAKAYLAEKDLPYEHKDVGADPSLEEDMKKISGAKIVPVFAFYKKGLFGKKLTHHFIGFERNKGEILNLLHG</sequence>
<name>A0A9X3RDM8_9BACL</name>
<dbReference type="PROSITE" id="PS51354">
    <property type="entry name" value="GLUTAREDOXIN_2"/>
    <property type="match status" value="1"/>
</dbReference>